<accession>A0A0M3V2S5</accession>
<name>A0A0M3V2S5_9BACT</name>
<dbReference type="GeneID" id="28663241"/>
<evidence type="ECO:0000313" key="2">
    <source>
        <dbReference type="Proteomes" id="UP000066049"/>
    </source>
</evidence>
<dbReference type="InterPro" id="IPR019613">
    <property type="entry name" value="DUF4198"/>
</dbReference>
<dbReference type="RefSeq" id="WP_054197134.1">
    <property type="nucleotide sequence ID" value="NZ_CABMKQ010000040.1"/>
</dbReference>
<dbReference type="PATRIC" id="fig|199.248.peg.1612"/>
<protein>
    <submittedName>
        <fullName evidence="1">Putative DUF4198 domain protein</fullName>
    </submittedName>
</protein>
<gene>
    <name evidence="1" type="ORF">CCON33237_1563</name>
</gene>
<evidence type="ECO:0000313" key="1">
    <source>
        <dbReference type="EMBL" id="ALF48212.1"/>
    </source>
</evidence>
<dbReference type="Pfam" id="PF10670">
    <property type="entry name" value="DUF4198"/>
    <property type="match status" value="1"/>
</dbReference>
<reference evidence="2" key="1">
    <citation type="submission" date="2015-08" db="EMBL/GenBank/DDBJ databases">
        <title>Comparative genomics of the Campylobacter concisus group.</title>
        <authorList>
            <person name="Miller W.G."/>
            <person name="Yee E."/>
            <person name="Chapman M.H."/>
            <person name="Huynh S."/>
            <person name="Bono J.L."/>
            <person name="On S.L.W."/>
            <person name="St Leger J."/>
            <person name="Foster G."/>
            <person name="Parker C.T."/>
        </authorList>
    </citation>
    <scope>NUCLEOTIDE SEQUENCE [LARGE SCALE GENOMIC DNA]</scope>
    <source>
        <strain evidence="2">ATCC 33237</strain>
    </source>
</reference>
<proteinExistence type="predicted"/>
<dbReference type="KEGG" id="ccoc:CCON33237_1563"/>
<dbReference type="EMBL" id="CP012541">
    <property type="protein sequence ID" value="ALF48212.1"/>
    <property type="molecule type" value="Genomic_DNA"/>
</dbReference>
<dbReference type="Proteomes" id="UP000066049">
    <property type="component" value="Chromosome"/>
</dbReference>
<organism evidence="1 2">
    <name type="scientific">Campylobacter concisus</name>
    <dbReference type="NCBI Taxonomy" id="199"/>
    <lineage>
        <taxon>Bacteria</taxon>
        <taxon>Pseudomonadati</taxon>
        <taxon>Campylobacterota</taxon>
        <taxon>Epsilonproteobacteria</taxon>
        <taxon>Campylobacterales</taxon>
        <taxon>Campylobacteraceae</taxon>
        <taxon>Campylobacter</taxon>
    </lineage>
</organism>
<dbReference type="AlphaFoldDB" id="A0A0M3V2S5"/>
<sequence length="259" mass="29511">MKIGKILTAIMLTGAFYMVQAHMFWIDGANDEKLGKFIANMGYSDDFPKLEPIMAERVHLFAPITVISKDGSKKKLTQSGENYRYEGERLDKGTYILLAQQNPMYSLKKRSDGKWLIDKTKLDLKDLSDIQICRLMTITSKRVLNLGETNDFVTKPIGVKIEIVPLQNPAEFRVDKPFKLQVFADGKPLERAKLTGTFAGFLDHKHAFYGVTDEQGITEVLALRPGFWVFEVIYERPYPDAAKCDKETLKTTLSFEIKE</sequence>